<evidence type="ECO:0000259" key="5">
    <source>
        <dbReference type="Pfam" id="PF04198"/>
    </source>
</evidence>
<dbReference type="AlphaFoldDB" id="A0A850Q7Y3"/>
<evidence type="ECO:0000256" key="3">
    <source>
        <dbReference type="ARBA" id="ARBA00023125"/>
    </source>
</evidence>
<evidence type="ECO:0000313" key="7">
    <source>
        <dbReference type="Proteomes" id="UP000592216"/>
    </source>
</evidence>
<dbReference type="GO" id="GO:0030246">
    <property type="term" value="F:carbohydrate binding"/>
    <property type="evidence" value="ECO:0007669"/>
    <property type="project" value="InterPro"/>
</dbReference>
<comment type="similarity">
    <text evidence="1">Belongs to the SorC transcriptional regulatory family.</text>
</comment>
<dbReference type="InterPro" id="IPR037171">
    <property type="entry name" value="NagB/RpiA_transferase-like"/>
</dbReference>
<sequence length="315" mass="33429">MARGTANDEAEMSMAIRAAWLHYAGGHTQAAVAKKLGIPSVKAHRLIARAVAEGAVKVTVEGDIVECVDLEVRLAEKFGLEFCEVAPDLGEEGLPLRALGLVGASYLKRELERGEYNVIGLAHGRTLAAAVQLLPRMDTGDQRFVSLLGGLTRNFAANPHEVMHKLAEKTGAPAYMMPVPFFANTVEDREVMLTQRGVSEVFEMANKADLKFVGIGTVEAGAQLVNSGMIEPQEITQIAAAGGRGEMLGHFYNAEGQVMETDLTQRTLGARVNDGDCVVAIAGGPGKVEAIAAILHSGQLNGLITDEMTARALLA</sequence>
<evidence type="ECO:0000313" key="6">
    <source>
        <dbReference type="EMBL" id="NVO25053.1"/>
    </source>
</evidence>
<reference evidence="6 7" key="1">
    <citation type="submission" date="2020-04" db="EMBL/GenBank/DDBJ databases">
        <title>Donghicola sp., a member of the Rhodobacteraceae family isolated from mangrove forest in Thailand.</title>
        <authorList>
            <person name="Charoenyingcharoen P."/>
            <person name="Yukphan P."/>
        </authorList>
    </citation>
    <scope>NUCLEOTIDE SEQUENCE [LARGE SCALE GENOMIC DNA]</scope>
    <source>
        <strain evidence="6 7">B5-SW-15</strain>
    </source>
</reference>
<feature type="domain" description="Sugar-binding" evidence="5">
    <location>
        <begin position="64"/>
        <end position="315"/>
    </location>
</feature>
<dbReference type="InterPro" id="IPR007324">
    <property type="entry name" value="Sugar-bd_dom_put"/>
</dbReference>
<dbReference type="Proteomes" id="UP000592216">
    <property type="component" value="Unassembled WGS sequence"/>
</dbReference>
<evidence type="ECO:0000256" key="2">
    <source>
        <dbReference type="ARBA" id="ARBA00023015"/>
    </source>
</evidence>
<dbReference type="SUPFAM" id="SSF100950">
    <property type="entry name" value="NagB/RpiA/CoA transferase-like"/>
    <property type="match status" value="1"/>
</dbReference>
<dbReference type="PANTHER" id="PTHR34294:SF1">
    <property type="entry name" value="TRANSCRIPTIONAL REGULATOR LSRR"/>
    <property type="match status" value="1"/>
</dbReference>
<keyword evidence="2" id="KW-0805">Transcription regulation</keyword>
<name>A0A850Q7Y3_9RHOB</name>
<dbReference type="Pfam" id="PF04198">
    <property type="entry name" value="Sugar-bind"/>
    <property type="match status" value="1"/>
</dbReference>
<proteinExistence type="inferred from homology"/>
<dbReference type="GO" id="GO:0003677">
    <property type="term" value="F:DNA binding"/>
    <property type="evidence" value="ECO:0007669"/>
    <property type="project" value="UniProtKB-KW"/>
</dbReference>
<dbReference type="Gene3D" id="1.10.10.10">
    <property type="entry name" value="Winged helix-like DNA-binding domain superfamily/Winged helix DNA-binding domain"/>
    <property type="match status" value="1"/>
</dbReference>
<dbReference type="InterPro" id="IPR051054">
    <property type="entry name" value="SorC_transcr_regulators"/>
</dbReference>
<dbReference type="EMBL" id="JABCJE010000011">
    <property type="protein sequence ID" value="NVO25053.1"/>
    <property type="molecule type" value="Genomic_DNA"/>
</dbReference>
<protein>
    <submittedName>
        <fullName evidence="6">Sugar-binding transcriptional regulator</fullName>
    </submittedName>
</protein>
<gene>
    <name evidence="6" type="ORF">HJ536_16980</name>
</gene>
<dbReference type="RefSeq" id="WP_177158646.1">
    <property type="nucleotide sequence ID" value="NZ_JABCJE010000011.1"/>
</dbReference>
<organism evidence="6 7">
    <name type="scientific">Donghicola mangrovi</name>
    <dbReference type="NCBI Taxonomy" id="2729614"/>
    <lineage>
        <taxon>Bacteria</taxon>
        <taxon>Pseudomonadati</taxon>
        <taxon>Pseudomonadota</taxon>
        <taxon>Alphaproteobacteria</taxon>
        <taxon>Rhodobacterales</taxon>
        <taxon>Roseobacteraceae</taxon>
        <taxon>Donghicola</taxon>
    </lineage>
</organism>
<dbReference type="PANTHER" id="PTHR34294">
    <property type="entry name" value="TRANSCRIPTIONAL REGULATOR-RELATED"/>
    <property type="match status" value="1"/>
</dbReference>
<accession>A0A850Q7Y3</accession>
<dbReference type="InterPro" id="IPR036388">
    <property type="entry name" value="WH-like_DNA-bd_sf"/>
</dbReference>
<keyword evidence="3" id="KW-0238">DNA-binding</keyword>
<evidence type="ECO:0000256" key="4">
    <source>
        <dbReference type="ARBA" id="ARBA00023163"/>
    </source>
</evidence>
<evidence type="ECO:0000256" key="1">
    <source>
        <dbReference type="ARBA" id="ARBA00010466"/>
    </source>
</evidence>
<dbReference type="Gene3D" id="3.40.50.1360">
    <property type="match status" value="1"/>
</dbReference>
<keyword evidence="4" id="KW-0804">Transcription</keyword>
<comment type="caution">
    <text evidence="6">The sequence shown here is derived from an EMBL/GenBank/DDBJ whole genome shotgun (WGS) entry which is preliminary data.</text>
</comment>